<dbReference type="Gene3D" id="2.60.40.180">
    <property type="entry name" value="Transthyretin/hydroxyisourate hydrolase domain"/>
    <property type="match status" value="1"/>
</dbReference>
<reference evidence="2 3" key="1">
    <citation type="journal article" date="2016" name="Genome Announc.">
        <title>Complete Genome Sequence of Thiostrepton-Producing Streptomyces laurentii ATCC 31255.</title>
        <authorList>
            <person name="Doi K."/>
            <person name="Fujino Y."/>
            <person name="Nagayoshi Y."/>
            <person name="Ohshima T."/>
            <person name="Ogata S."/>
        </authorList>
    </citation>
    <scope>NUCLEOTIDE SEQUENCE [LARGE SCALE GENOMIC DNA]</scope>
    <source>
        <strain evidence="2 3">ATCC 31255</strain>
    </source>
</reference>
<feature type="domain" description="Transthyretin/hydroxyisourate hydrolase" evidence="1">
    <location>
        <begin position="5"/>
        <end position="103"/>
    </location>
</feature>
<dbReference type="InterPro" id="IPR023416">
    <property type="entry name" value="Transthyretin/HIU_hydrolase_d"/>
</dbReference>
<protein>
    <submittedName>
        <fullName evidence="2">5-hydroxyisourate hydrolase</fullName>
    </submittedName>
</protein>
<accession>A0A160P9Q6</accession>
<organism evidence="2 3">
    <name type="scientific">Streptomyces laurentii</name>
    <dbReference type="NCBI Taxonomy" id="39478"/>
    <lineage>
        <taxon>Bacteria</taxon>
        <taxon>Bacillati</taxon>
        <taxon>Actinomycetota</taxon>
        <taxon>Actinomycetes</taxon>
        <taxon>Kitasatosporales</taxon>
        <taxon>Streptomycetaceae</taxon>
        <taxon>Streptomyces</taxon>
    </lineage>
</organism>
<evidence type="ECO:0000259" key="1">
    <source>
        <dbReference type="Pfam" id="PF00576"/>
    </source>
</evidence>
<dbReference type="InterPro" id="IPR036817">
    <property type="entry name" value="Transthyretin/HIU_hydrolase_sf"/>
</dbReference>
<dbReference type="GO" id="GO:0016787">
    <property type="term" value="F:hydrolase activity"/>
    <property type="evidence" value="ECO:0007669"/>
    <property type="project" value="UniProtKB-KW"/>
</dbReference>
<keyword evidence="3" id="KW-1185">Reference proteome</keyword>
<evidence type="ECO:0000313" key="3">
    <source>
        <dbReference type="Proteomes" id="UP000217676"/>
    </source>
</evidence>
<dbReference type="SUPFAM" id="SSF49472">
    <property type="entry name" value="Transthyretin (synonym: prealbumin)"/>
    <property type="match status" value="1"/>
</dbReference>
<gene>
    <name evidence="2" type="ORF">SLA_6897</name>
</gene>
<dbReference type="EMBL" id="AP017424">
    <property type="protein sequence ID" value="BAU87763.1"/>
    <property type="molecule type" value="Genomic_DNA"/>
</dbReference>
<proteinExistence type="predicted"/>
<dbReference type="Pfam" id="PF00576">
    <property type="entry name" value="Transthyretin"/>
    <property type="match status" value="1"/>
</dbReference>
<dbReference type="Proteomes" id="UP000217676">
    <property type="component" value="Chromosome"/>
</dbReference>
<keyword evidence="2" id="KW-0378">Hydrolase</keyword>
<dbReference type="AlphaFoldDB" id="A0A160P9Q6"/>
<dbReference type="RefSeq" id="WP_359879921.1">
    <property type="nucleotide sequence ID" value="NZ_JBEYHT010000037.1"/>
</dbReference>
<dbReference type="KEGG" id="slau:SLA_6897"/>
<evidence type="ECO:0000313" key="2">
    <source>
        <dbReference type="EMBL" id="BAU87763.1"/>
    </source>
</evidence>
<name>A0A160P9Q6_STRLU</name>
<sequence length="109" mass="12205">MKLGVCVSDGTNGQPVDGLMIRIERPRLDEWETVWRGLTGTDGRLDRPSLPEDTPGPFRLVLETARYFTTLGMRPFYSHIAVAFSEWETDREIPIMIAPHGYAVCAVGP</sequence>